<dbReference type="EMBL" id="MZMZ02002131">
    <property type="protein sequence ID" value="RQM27198.1"/>
    <property type="molecule type" value="Genomic_DNA"/>
</dbReference>
<dbReference type="Proteomes" id="UP000284702">
    <property type="component" value="Unassembled WGS sequence"/>
</dbReference>
<reference evidence="1" key="1">
    <citation type="submission" date="2018-07" db="EMBL/GenBank/DDBJ databases">
        <title>Annotation of Aphanomyces astaci genome assembly.</title>
        <authorList>
            <person name="Studholme D.J."/>
        </authorList>
    </citation>
    <scope>NUCLEOTIDE SEQUENCE [LARGE SCALE GENOMIC DNA]</scope>
    <source>
        <strain evidence="1">Pc</strain>
    </source>
</reference>
<organism evidence="1 2">
    <name type="scientific">Aphanomyces astaci</name>
    <name type="common">Crayfish plague agent</name>
    <dbReference type="NCBI Taxonomy" id="112090"/>
    <lineage>
        <taxon>Eukaryota</taxon>
        <taxon>Sar</taxon>
        <taxon>Stramenopiles</taxon>
        <taxon>Oomycota</taxon>
        <taxon>Saprolegniomycetes</taxon>
        <taxon>Saprolegniales</taxon>
        <taxon>Verrucalvaceae</taxon>
        <taxon>Aphanomyces</taxon>
    </lineage>
</organism>
<protein>
    <submittedName>
        <fullName evidence="1">Uncharacterized protein</fullName>
    </submittedName>
</protein>
<name>A0A3R7YEL5_APHAT</name>
<dbReference type="AlphaFoldDB" id="A0A3R7YEL5"/>
<proteinExistence type="predicted"/>
<comment type="caution">
    <text evidence="1">The sequence shown here is derived from an EMBL/GenBank/DDBJ whole genome shotgun (WGS) entry which is preliminary data.</text>
</comment>
<gene>
    <name evidence="1" type="ORF">B5M09_006121</name>
</gene>
<keyword evidence="2" id="KW-1185">Reference proteome</keyword>
<accession>A0A3R7YEL5</accession>
<evidence type="ECO:0000313" key="2">
    <source>
        <dbReference type="Proteomes" id="UP000284702"/>
    </source>
</evidence>
<sequence>MNAKKATHDASTDKSDETQCNDNAAIAALGCYLDKKAKDVYDAAPEYPPIRSPHPRNTSHAVFGVSFFPLWAYEAHAGLKIKRTGTQQSDKLAKKDGKSYRDIQTAAMMHRQKHGNPLDMSEKVLTAFRAG</sequence>
<dbReference type="VEuPathDB" id="FungiDB:H257_00432"/>
<evidence type="ECO:0000313" key="1">
    <source>
        <dbReference type="EMBL" id="RQM27198.1"/>
    </source>
</evidence>